<comment type="caution">
    <text evidence="2">The sequence shown here is derived from an EMBL/GenBank/DDBJ whole genome shotgun (WGS) entry which is preliminary data.</text>
</comment>
<feature type="region of interest" description="Disordered" evidence="1">
    <location>
        <begin position="38"/>
        <end position="102"/>
    </location>
</feature>
<dbReference type="Proteomes" id="UP000823388">
    <property type="component" value="Chromosome 3K"/>
</dbReference>
<protein>
    <recommendedName>
        <fullName evidence="4">Myb-like domain-containing protein</fullName>
    </recommendedName>
</protein>
<feature type="region of interest" description="Disordered" evidence="1">
    <location>
        <begin position="1"/>
        <end position="25"/>
    </location>
</feature>
<name>A0A8T0V437_PANVG</name>
<accession>A0A8T0V437</accession>
<dbReference type="AlphaFoldDB" id="A0A8T0V437"/>
<proteinExistence type="predicted"/>
<evidence type="ECO:0000313" key="2">
    <source>
        <dbReference type="EMBL" id="KAG2630000.1"/>
    </source>
</evidence>
<dbReference type="PANTHER" id="PTHR45125">
    <property type="entry name" value="F21J9.4-RELATED"/>
    <property type="match status" value="1"/>
</dbReference>
<reference evidence="2" key="1">
    <citation type="submission" date="2020-05" db="EMBL/GenBank/DDBJ databases">
        <title>WGS assembly of Panicum virgatum.</title>
        <authorList>
            <person name="Lovell J.T."/>
            <person name="Jenkins J."/>
            <person name="Shu S."/>
            <person name="Juenger T.E."/>
            <person name="Schmutz J."/>
        </authorList>
    </citation>
    <scope>NUCLEOTIDE SEQUENCE</scope>
    <source>
        <strain evidence="2">AP13</strain>
    </source>
</reference>
<keyword evidence="3" id="KW-1185">Reference proteome</keyword>
<sequence length="211" mass="23560">MDPNQSHDGSQGGFPGGNMPPYPWNPYMYGYQGPQSWFPQGLPQFPPTVPMMHPGSNSPQLFDPAENAAASTQIDEEDVDQPPVSAAETSKGKRSKGSNFSPEEDVNLVKSWLEISCDPIISTGQKKDGMWFRILQRYDLRRGAYPERSVKSLQNCWDTIKAEVGKFSSFHADVIRENPSRLSDADKTTRAASNFAGVMEHNFAFLHCWKS</sequence>
<gene>
    <name evidence="2" type="ORF">PVAP13_3KG514104</name>
</gene>
<dbReference type="PANTHER" id="PTHR45125:SF3">
    <property type="entry name" value="NO-APICAL-MERISTEM-ASSOCIATED CARBOXY-TERMINAL DOMAIN PROTEIN"/>
    <property type="match status" value="1"/>
</dbReference>
<evidence type="ECO:0008006" key="4">
    <source>
        <dbReference type="Google" id="ProtNLM"/>
    </source>
</evidence>
<organism evidence="2 3">
    <name type="scientific">Panicum virgatum</name>
    <name type="common">Blackwell switchgrass</name>
    <dbReference type="NCBI Taxonomy" id="38727"/>
    <lineage>
        <taxon>Eukaryota</taxon>
        <taxon>Viridiplantae</taxon>
        <taxon>Streptophyta</taxon>
        <taxon>Embryophyta</taxon>
        <taxon>Tracheophyta</taxon>
        <taxon>Spermatophyta</taxon>
        <taxon>Magnoliopsida</taxon>
        <taxon>Liliopsida</taxon>
        <taxon>Poales</taxon>
        <taxon>Poaceae</taxon>
        <taxon>PACMAD clade</taxon>
        <taxon>Panicoideae</taxon>
        <taxon>Panicodae</taxon>
        <taxon>Paniceae</taxon>
        <taxon>Panicinae</taxon>
        <taxon>Panicum</taxon>
        <taxon>Panicum sect. Hiantes</taxon>
    </lineage>
</organism>
<evidence type="ECO:0000256" key="1">
    <source>
        <dbReference type="SAM" id="MobiDB-lite"/>
    </source>
</evidence>
<dbReference type="EMBL" id="CM029041">
    <property type="protein sequence ID" value="KAG2630000.1"/>
    <property type="molecule type" value="Genomic_DNA"/>
</dbReference>
<evidence type="ECO:0000313" key="3">
    <source>
        <dbReference type="Proteomes" id="UP000823388"/>
    </source>
</evidence>